<evidence type="ECO:0000313" key="3">
    <source>
        <dbReference type="EMBL" id="BET98667.1"/>
    </source>
</evidence>
<evidence type="ECO:0000259" key="2">
    <source>
        <dbReference type="Pfam" id="PF22829"/>
    </source>
</evidence>
<dbReference type="InterPro" id="IPR011250">
    <property type="entry name" value="OMP/PagP_B-barrel"/>
</dbReference>
<proteinExistence type="predicted"/>
<keyword evidence="1" id="KW-0732">Signal</keyword>
<organism evidence="3 4">
    <name type="scientific">Xenorhabdus taiwanensis</name>
    <dbReference type="NCBI Taxonomy" id="3085177"/>
    <lineage>
        <taxon>Bacteria</taxon>
        <taxon>Pseudomonadati</taxon>
        <taxon>Pseudomonadota</taxon>
        <taxon>Gammaproteobacteria</taxon>
        <taxon>Enterobacterales</taxon>
        <taxon>Morganellaceae</taxon>
        <taxon>Xenorhabdus</taxon>
    </lineage>
</organism>
<name>A0ABN7C8H2_9GAMM</name>
<dbReference type="Pfam" id="PF22829">
    <property type="entry name" value="HphA_C"/>
    <property type="match status" value="1"/>
</dbReference>
<feature type="chain" id="PRO_5046769654" description="HphA C-terminal domain-containing protein" evidence="1">
    <location>
        <begin position="23"/>
        <end position="193"/>
    </location>
</feature>
<dbReference type="SUPFAM" id="SSF56925">
    <property type="entry name" value="OMPA-like"/>
    <property type="match status" value="1"/>
</dbReference>
<dbReference type="EMBL" id="AP028978">
    <property type="protein sequence ID" value="BET98667.1"/>
    <property type="molecule type" value="Genomic_DNA"/>
</dbReference>
<sequence length="193" mass="21161">MKKFNILIAMLGVVGFITQAQAKIVDGLSQQETNPNFLFEKEKGEIYFGEWAQKTPDTSDIIHTVFNTDKEVKEVIAEIPNNGTTIYTAKGITDLSGRNYLYGKLTANFDSKKLVGSISNSLLTIGIDANIETNGYFSGKATASGTIGKDYYEKINGISFGKFIEIPYIQPSLSGWAIFNKEGKAAMFGADKQ</sequence>
<gene>
    <name evidence="3" type="ORF">TCT1_35880</name>
</gene>
<dbReference type="Gene3D" id="2.40.160.90">
    <property type="match status" value="1"/>
</dbReference>
<reference evidence="3 4" key="1">
    <citation type="submission" date="2023-10" db="EMBL/GenBank/DDBJ databases">
        <title>Xenorhabdus taiwanensis sp. nov., a symbiotic bacterium associated with the entomopathogenic nematode Steinernema taiwanensis.</title>
        <authorList>
            <person name="Tseng C.T."/>
            <person name="Shu H.Y."/>
            <person name="Chen M.H."/>
            <person name="Fang Y.J."/>
            <person name="Wu T.L."/>
            <person name="Lin Y.C."/>
            <person name="Huang C.J."/>
        </authorList>
    </citation>
    <scope>NUCLEOTIDE SEQUENCE [LARGE SCALE GENOMIC DNA]</scope>
    <source>
        <strain evidence="3 4">TCT-1</strain>
    </source>
</reference>
<dbReference type="InterPro" id="IPR054536">
    <property type="entry name" value="HphA_C"/>
</dbReference>
<accession>A0ABN7C8H2</accession>
<feature type="domain" description="HphA C-terminal" evidence="2">
    <location>
        <begin position="79"/>
        <end position="147"/>
    </location>
</feature>
<evidence type="ECO:0000256" key="1">
    <source>
        <dbReference type="SAM" id="SignalP"/>
    </source>
</evidence>
<keyword evidence="4" id="KW-1185">Reference proteome</keyword>
<dbReference type="Proteomes" id="UP001529514">
    <property type="component" value="Chromosome"/>
</dbReference>
<dbReference type="RefSeq" id="WP_374052106.1">
    <property type="nucleotide sequence ID" value="NZ_AP028978.1"/>
</dbReference>
<protein>
    <recommendedName>
        <fullName evidence="2">HphA C-terminal domain-containing protein</fullName>
    </recommendedName>
</protein>
<feature type="signal peptide" evidence="1">
    <location>
        <begin position="1"/>
        <end position="22"/>
    </location>
</feature>
<evidence type="ECO:0000313" key="4">
    <source>
        <dbReference type="Proteomes" id="UP001529514"/>
    </source>
</evidence>